<feature type="compositionally biased region" description="Basic and acidic residues" evidence="7">
    <location>
        <begin position="375"/>
        <end position="395"/>
    </location>
</feature>
<feature type="compositionally biased region" description="Polar residues" evidence="7">
    <location>
        <begin position="603"/>
        <end position="616"/>
    </location>
</feature>
<feature type="region of interest" description="Disordered" evidence="7">
    <location>
        <begin position="307"/>
        <end position="395"/>
    </location>
</feature>
<comment type="similarity">
    <text evidence="2">Belongs to the YSP2 family.</text>
</comment>
<comment type="caution">
    <text evidence="10">The sequence shown here is derived from an EMBL/GenBank/DDBJ whole genome shotgun (WGS) entry which is preliminary data.</text>
</comment>
<feature type="compositionally biased region" description="Polar residues" evidence="7">
    <location>
        <begin position="77"/>
        <end position="90"/>
    </location>
</feature>
<protein>
    <recommendedName>
        <fullName evidence="9">VASt domain-containing protein</fullName>
    </recommendedName>
</protein>
<dbReference type="InterPro" id="IPR031968">
    <property type="entry name" value="VASt"/>
</dbReference>
<dbReference type="Pfam" id="PF16016">
    <property type="entry name" value="VASt"/>
    <property type="match status" value="1"/>
</dbReference>
<dbReference type="PROSITE" id="PS51778">
    <property type="entry name" value="VAST"/>
    <property type="match status" value="1"/>
</dbReference>
<keyword evidence="4 8" id="KW-1133">Transmembrane helix</keyword>
<dbReference type="GO" id="GO:0032541">
    <property type="term" value="C:cortical endoplasmic reticulum"/>
    <property type="evidence" value="ECO:0007669"/>
    <property type="project" value="TreeGrafter"/>
</dbReference>
<evidence type="ECO:0000259" key="9">
    <source>
        <dbReference type="PROSITE" id="PS51778"/>
    </source>
</evidence>
<keyword evidence="3 8" id="KW-0812">Transmembrane</keyword>
<feature type="region of interest" description="Disordered" evidence="7">
    <location>
        <begin position="143"/>
        <end position="179"/>
    </location>
</feature>
<evidence type="ECO:0000256" key="1">
    <source>
        <dbReference type="ARBA" id="ARBA00004167"/>
    </source>
</evidence>
<keyword evidence="6" id="KW-0175">Coiled coil</keyword>
<dbReference type="Gene3D" id="2.30.29.30">
    <property type="entry name" value="Pleckstrin-homology domain (PH domain)/Phosphotyrosine-binding domain (PTB)"/>
    <property type="match status" value="1"/>
</dbReference>
<dbReference type="InterPro" id="IPR004182">
    <property type="entry name" value="GRAM"/>
</dbReference>
<dbReference type="PANTHER" id="PTHR23319">
    <property type="entry name" value="GRAM DOMAIN CONTAINING 1B, ISOFORM E"/>
    <property type="match status" value="1"/>
</dbReference>
<evidence type="ECO:0000256" key="7">
    <source>
        <dbReference type="SAM" id="MobiDB-lite"/>
    </source>
</evidence>
<dbReference type="CDD" id="cd13220">
    <property type="entry name" value="PH-GRAM_GRAMDC"/>
    <property type="match status" value="1"/>
</dbReference>
<feature type="compositionally biased region" description="Acidic residues" evidence="7">
    <location>
        <begin position="313"/>
        <end position="338"/>
    </location>
</feature>
<feature type="compositionally biased region" description="Basic and acidic residues" evidence="7">
    <location>
        <begin position="349"/>
        <end position="363"/>
    </location>
</feature>
<dbReference type="GO" id="GO:0032366">
    <property type="term" value="P:intracellular sterol transport"/>
    <property type="evidence" value="ECO:0007669"/>
    <property type="project" value="TreeGrafter"/>
</dbReference>
<keyword evidence="5 8" id="KW-0472">Membrane</keyword>
<reference evidence="10" key="1">
    <citation type="journal article" date="2020" name="Microb. Genom.">
        <title>Genetic diversity of clinical and environmental Mucorales isolates obtained from an investigation of mucormycosis cases among solid organ transplant recipients.</title>
        <authorList>
            <person name="Nguyen M.H."/>
            <person name="Kaul D."/>
            <person name="Muto C."/>
            <person name="Cheng S.J."/>
            <person name="Richter R.A."/>
            <person name="Bruno V.M."/>
            <person name="Liu G."/>
            <person name="Beyhan S."/>
            <person name="Sundermann A.J."/>
            <person name="Mounaud S."/>
            <person name="Pasculle A.W."/>
            <person name="Nierman W.C."/>
            <person name="Driscoll E."/>
            <person name="Cumbie R."/>
            <person name="Clancy C.J."/>
            <person name="Dupont C.L."/>
        </authorList>
    </citation>
    <scope>NUCLEOTIDE SEQUENCE</scope>
    <source>
        <strain evidence="10">GL16</strain>
    </source>
</reference>
<feature type="compositionally biased region" description="Basic and acidic residues" evidence="7">
    <location>
        <begin position="64"/>
        <end position="76"/>
    </location>
</feature>
<dbReference type="SMART" id="SM00568">
    <property type="entry name" value="GRAM"/>
    <property type="match status" value="1"/>
</dbReference>
<dbReference type="PANTHER" id="PTHR23319:SF4">
    <property type="entry name" value="GRAM DOMAIN CONTAINING 1B, ISOFORM E"/>
    <property type="match status" value="1"/>
</dbReference>
<evidence type="ECO:0000256" key="2">
    <source>
        <dbReference type="ARBA" id="ARBA00006582"/>
    </source>
</evidence>
<dbReference type="OrthoDB" id="2162691at2759"/>
<dbReference type="FunFam" id="2.30.29.30:FF:000008">
    <property type="entry name" value="GRAM domain containing 1B"/>
    <property type="match status" value="1"/>
</dbReference>
<dbReference type="GO" id="GO:0005789">
    <property type="term" value="C:endoplasmic reticulum membrane"/>
    <property type="evidence" value="ECO:0007669"/>
    <property type="project" value="TreeGrafter"/>
</dbReference>
<dbReference type="GO" id="GO:0005739">
    <property type="term" value="C:mitochondrion"/>
    <property type="evidence" value="ECO:0007669"/>
    <property type="project" value="TreeGrafter"/>
</dbReference>
<dbReference type="Proteomes" id="UP000717996">
    <property type="component" value="Unassembled WGS sequence"/>
</dbReference>
<evidence type="ECO:0000256" key="8">
    <source>
        <dbReference type="SAM" id="Phobius"/>
    </source>
</evidence>
<gene>
    <name evidence="10" type="ORF">G6F51_001633</name>
</gene>
<feature type="domain" description="VASt" evidence="9">
    <location>
        <begin position="410"/>
        <end position="579"/>
    </location>
</feature>
<dbReference type="InterPro" id="IPR051482">
    <property type="entry name" value="Cholesterol_transport"/>
</dbReference>
<evidence type="ECO:0000256" key="5">
    <source>
        <dbReference type="ARBA" id="ARBA00023136"/>
    </source>
</evidence>
<name>A0A9P6YLN1_RHIOR</name>
<evidence type="ECO:0000313" key="10">
    <source>
        <dbReference type="EMBL" id="KAG1551770.1"/>
    </source>
</evidence>
<feature type="region of interest" description="Disordered" evidence="7">
    <location>
        <begin position="1"/>
        <end position="121"/>
    </location>
</feature>
<feature type="coiled-coil region" evidence="6">
    <location>
        <begin position="744"/>
        <end position="771"/>
    </location>
</feature>
<dbReference type="EMBL" id="JAANIT010000125">
    <property type="protein sequence ID" value="KAG1551770.1"/>
    <property type="molecule type" value="Genomic_DNA"/>
</dbReference>
<dbReference type="GO" id="GO:0140268">
    <property type="term" value="C:endoplasmic reticulum-plasma membrane contact site"/>
    <property type="evidence" value="ECO:0007669"/>
    <property type="project" value="TreeGrafter"/>
</dbReference>
<sequence>MDTLQVNDASASKRRLHSNTVSGARPPALDLSLARPANIRRNSEGSPRIPPVEIMEPTPVETSFDQKDEFLKEDNSRPSSRNSQVHTVDSSFKAEPKTAVNNSSALSLLESGSKKKSRSRASSLTSSLINEIKENPTIQKVSSTLAQKIKHPQSSENSNTDKSSIDGNHSNTAPSSTSTYDLANVKRNQDFHALFRSVPEDDSLIEDYGCALQKEILLQGRIYVSENHLCFNANIFGWITNLVIAFADITNIEKKATAYFIPNAIQISTDNAKYFFASFLSRDQAYDLIVEIWHNCRPDLFPPKECSIHSPSDDELSDEEDNDSDYDTEEGSSEDEADDKQVAVNGTTRDIKTSEKSNQRDVVEAPQPTVQSNKVNEKSQKGIENGQKRSDGEVFTQKHEKTNCKCENHYPNVVLDTTYNGTVERIYKLLFHDEFLETFLIDNQKSTEFTMGEWKKGEGDVKSVRELSYIKPLNNSLGPKSTKCYLTQEVIHEDFDECVTVLNTTNTPDVPSGSAFSCKTRTCFTWAGKQKVRVLVSVAVEFTKSSWLKSTIEKASIDGQQTYYKDLDAALHVYFKEHQSEFGGSGDEKKKKRKHRGRRTHKSNVQESKENPTQPVSQSFMQSLLNRFIDNVQSVNLSHFALLCLILMVIINIFIARKMSFIEQQLGELCQLIPAQKSTQFIKQPNTSEKRIYDTKEEKALWELLNRLDPDDASLKKVSRQTTEKLEGKEDVWDEDLYFSKSTKDRLDKHINELSNMIQEAGNNLKDVTKSIHLQRQKLNEE</sequence>
<evidence type="ECO:0000256" key="6">
    <source>
        <dbReference type="SAM" id="Coils"/>
    </source>
</evidence>
<dbReference type="InterPro" id="IPR011993">
    <property type="entry name" value="PH-like_dom_sf"/>
</dbReference>
<evidence type="ECO:0000256" key="4">
    <source>
        <dbReference type="ARBA" id="ARBA00022989"/>
    </source>
</evidence>
<feature type="transmembrane region" description="Helical" evidence="8">
    <location>
        <begin position="637"/>
        <end position="656"/>
    </location>
</feature>
<organism evidence="10 11">
    <name type="scientific">Rhizopus oryzae</name>
    <name type="common">Mucormycosis agent</name>
    <name type="synonym">Rhizopus arrhizus var. delemar</name>
    <dbReference type="NCBI Taxonomy" id="64495"/>
    <lineage>
        <taxon>Eukaryota</taxon>
        <taxon>Fungi</taxon>
        <taxon>Fungi incertae sedis</taxon>
        <taxon>Mucoromycota</taxon>
        <taxon>Mucoromycotina</taxon>
        <taxon>Mucoromycetes</taxon>
        <taxon>Mucorales</taxon>
        <taxon>Mucorineae</taxon>
        <taxon>Rhizopodaceae</taxon>
        <taxon>Rhizopus</taxon>
    </lineage>
</organism>
<evidence type="ECO:0000256" key="3">
    <source>
        <dbReference type="ARBA" id="ARBA00022692"/>
    </source>
</evidence>
<dbReference type="GO" id="GO:0005886">
    <property type="term" value="C:plasma membrane"/>
    <property type="evidence" value="ECO:0007669"/>
    <property type="project" value="TreeGrafter"/>
</dbReference>
<feature type="compositionally biased region" description="Basic residues" evidence="7">
    <location>
        <begin position="590"/>
        <end position="602"/>
    </location>
</feature>
<comment type="subcellular location">
    <subcellularLocation>
        <location evidence="1">Membrane</location>
        <topology evidence="1">Single-pass membrane protein</topology>
    </subcellularLocation>
</comment>
<dbReference type="Pfam" id="PF02893">
    <property type="entry name" value="GRAM"/>
    <property type="match status" value="1"/>
</dbReference>
<feature type="compositionally biased region" description="Polar residues" evidence="7">
    <location>
        <begin position="1"/>
        <end position="10"/>
    </location>
</feature>
<dbReference type="AlphaFoldDB" id="A0A9P6YLN1"/>
<dbReference type="GO" id="GO:0032934">
    <property type="term" value="F:sterol binding"/>
    <property type="evidence" value="ECO:0007669"/>
    <property type="project" value="TreeGrafter"/>
</dbReference>
<proteinExistence type="inferred from homology"/>
<dbReference type="GO" id="GO:0120015">
    <property type="term" value="F:sterol transfer activity"/>
    <property type="evidence" value="ECO:0007669"/>
    <property type="project" value="TreeGrafter"/>
</dbReference>
<evidence type="ECO:0000313" key="11">
    <source>
        <dbReference type="Proteomes" id="UP000717996"/>
    </source>
</evidence>
<accession>A0A9P6YLN1</accession>
<feature type="region of interest" description="Disordered" evidence="7">
    <location>
        <begin position="581"/>
        <end position="616"/>
    </location>
</feature>